<keyword evidence="1" id="KW-0812">Transmembrane</keyword>
<protein>
    <submittedName>
        <fullName evidence="2">Uncharacterized protein</fullName>
    </submittedName>
</protein>
<dbReference type="AlphaFoldDB" id="A0A0L8APM0"/>
<evidence type="ECO:0000313" key="2">
    <source>
        <dbReference type="EMBL" id="KOF04289.1"/>
    </source>
</evidence>
<dbReference type="EMBL" id="JSVA01000003">
    <property type="protein sequence ID" value="KOF04289.1"/>
    <property type="molecule type" value="Genomic_DNA"/>
</dbReference>
<name>A0A0L8APM0_9BACT</name>
<keyword evidence="3" id="KW-1185">Reference proteome</keyword>
<gene>
    <name evidence="2" type="ORF">OB69_01850</name>
</gene>
<dbReference type="Proteomes" id="UP000036908">
    <property type="component" value="Unassembled WGS sequence"/>
</dbReference>
<reference evidence="3" key="1">
    <citation type="submission" date="2014-11" db="EMBL/GenBank/DDBJ databases">
        <title>Genome sequencing of Roseivirga sp. D-25.</title>
        <authorList>
            <person name="Selvaratnam C."/>
            <person name="Thevarajoo S."/>
            <person name="Goh K.M."/>
            <person name="Eee R."/>
            <person name="Chan K.-G."/>
            <person name="Chong C.S."/>
        </authorList>
    </citation>
    <scope>NUCLEOTIDE SEQUENCE [LARGE SCALE GENOMIC DNA]</scope>
    <source>
        <strain evidence="3">D-25</strain>
    </source>
</reference>
<feature type="transmembrane region" description="Helical" evidence="1">
    <location>
        <begin position="15"/>
        <end position="36"/>
    </location>
</feature>
<sequence>MDVYYNDMVFSLHEYLFVLSLYISGFIFTGSSFIRFRSKQGTIDYLMIPASNSEKFSSEVLLTTLVYPSFFLLSYWLFSVIVNGVLNNISQAFFMPFSFNIAPYGLDYMVYFFIQAIFLFGAASFQRAPLMKIVLWALLVAAIIALLFYTAWLNFDYSKGTDELAMNKIFYSSLVYNWHFLTIPVGLVFWLLTFLKLKEKEA</sequence>
<evidence type="ECO:0000256" key="1">
    <source>
        <dbReference type="SAM" id="Phobius"/>
    </source>
</evidence>
<evidence type="ECO:0000313" key="3">
    <source>
        <dbReference type="Proteomes" id="UP000036908"/>
    </source>
</evidence>
<keyword evidence="1" id="KW-0472">Membrane</keyword>
<dbReference type="PATRIC" id="fig|1566026.4.peg.2070"/>
<comment type="caution">
    <text evidence="2">The sequence shown here is derived from an EMBL/GenBank/DDBJ whole genome shotgun (WGS) entry which is preliminary data.</text>
</comment>
<proteinExistence type="predicted"/>
<feature type="transmembrane region" description="Helical" evidence="1">
    <location>
        <begin position="175"/>
        <end position="195"/>
    </location>
</feature>
<accession>A0A0L8APM0</accession>
<feature type="transmembrane region" description="Helical" evidence="1">
    <location>
        <begin position="133"/>
        <end position="155"/>
    </location>
</feature>
<keyword evidence="1" id="KW-1133">Transmembrane helix</keyword>
<organism evidence="2 3">
    <name type="scientific">Roseivirga seohaensis subsp. aquiponti</name>
    <dbReference type="NCBI Taxonomy" id="1566026"/>
    <lineage>
        <taxon>Bacteria</taxon>
        <taxon>Pseudomonadati</taxon>
        <taxon>Bacteroidota</taxon>
        <taxon>Cytophagia</taxon>
        <taxon>Cytophagales</taxon>
        <taxon>Roseivirgaceae</taxon>
        <taxon>Roseivirga</taxon>
    </lineage>
</organism>
<feature type="transmembrane region" description="Helical" evidence="1">
    <location>
        <begin position="101"/>
        <end position="121"/>
    </location>
</feature>
<feature type="transmembrane region" description="Helical" evidence="1">
    <location>
        <begin position="56"/>
        <end position="81"/>
    </location>
</feature>